<dbReference type="PANTHER" id="PTHR43582">
    <property type="entry name" value="LINEARMYCIN RESISTANCE ATP-BINDING PROTEIN LNRL"/>
    <property type="match status" value="1"/>
</dbReference>
<dbReference type="InterPro" id="IPR003593">
    <property type="entry name" value="AAA+_ATPase"/>
</dbReference>
<feature type="domain" description="ABC transporter" evidence="3">
    <location>
        <begin position="17"/>
        <end position="246"/>
    </location>
</feature>
<dbReference type="Gene3D" id="3.40.50.300">
    <property type="entry name" value="P-loop containing nucleotide triphosphate hydrolases"/>
    <property type="match status" value="1"/>
</dbReference>
<dbReference type="AlphaFoldDB" id="A0A917K7C0"/>
<accession>A0A917K7C0</accession>
<proteinExistence type="predicted"/>
<gene>
    <name evidence="4" type="ORF">GCM10010885_09960</name>
</gene>
<dbReference type="PANTHER" id="PTHR43582:SF2">
    <property type="entry name" value="LINEARMYCIN RESISTANCE ATP-BINDING PROTEIN LNRL"/>
    <property type="match status" value="1"/>
</dbReference>
<organism evidence="4 5">
    <name type="scientific">Alicyclobacillus cellulosilyticus</name>
    <dbReference type="NCBI Taxonomy" id="1003997"/>
    <lineage>
        <taxon>Bacteria</taxon>
        <taxon>Bacillati</taxon>
        <taxon>Bacillota</taxon>
        <taxon>Bacilli</taxon>
        <taxon>Bacillales</taxon>
        <taxon>Alicyclobacillaceae</taxon>
        <taxon>Alicyclobacillus</taxon>
    </lineage>
</organism>
<dbReference type="InterPro" id="IPR003439">
    <property type="entry name" value="ABC_transporter-like_ATP-bd"/>
</dbReference>
<keyword evidence="5" id="KW-1185">Reference proteome</keyword>
<keyword evidence="2 4" id="KW-0067">ATP-binding</keyword>
<name>A0A917K7C0_9BACL</name>
<reference evidence="4" key="2">
    <citation type="submission" date="2020-09" db="EMBL/GenBank/DDBJ databases">
        <authorList>
            <person name="Sun Q."/>
            <person name="Ohkuma M."/>
        </authorList>
    </citation>
    <scope>NUCLEOTIDE SEQUENCE</scope>
    <source>
        <strain evidence="4">JCM 18487</strain>
    </source>
</reference>
<dbReference type="Proteomes" id="UP000637695">
    <property type="component" value="Unassembled WGS sequence"/>
</dbReference>
<dbReference type="PROSITE" id="PS00211">
    <property type="entry name" value="ABC_TRANSPORTER_1"/>
    <property type="match status" value="1"/>
</dbReference>
<dbReference type="InterPro" id="IPR027417">
    <property type="entry name" value="P-loop_NTPase"/>
</dbReference>
<dbReference type="GO" id="GO:0016887">
    <property type="term" value="F:ATP hydrolysis activity"/>
    <property type="evidence" value="ECO:0007669"/>
    <property type="project" value="InterPro"/>
</dbReference>
<keyword evidence="1" id="KW-0547">Nucleotide-binding</keyword>
<dbReference type="EMBL" id="BMOY01000011">
    <property type="protein sequence ID" value="GGJ02668.1"/>
    <property type="molecule type" value="Genomic_DNA"/>
</dbReference>
<sequence>MTQTARSAKTAAGEPAVAVEGLKVLYGERVALAGVSFEVPAGTCFGLLGPNGAGKSTTMKVLCGLVRPQAGWVRLFGREVSGGHADAGRIGYVPQAITLYDKLTAQENLALFGRLSGLRGAALAARMETVLTQVGLADRAREPVARFSGGMKRRLNIAAALLHEPELVIMDEPTVGVDPQSRYHIFNLVREMKTRGVTVIYCTHYMEEAEALCDHIAILDHGAVIARGPLSAVLREHAEPAVYLELDEPGYPEAPAGVTPPVVTGASPPQPDGDGWLYRLTAGHDALAVLEAVAGACRGQGLRVRRLEVVRPALERVFLKLTGTSLRDEA</sequence>
<dbReference type="SMART" id="SM00382">
    <property type="entry name" value="AAA"/>
    <property type="match status" value="1"/>
</dbReference>
<dbReference type="PROSITE" id="PS50893">
    <property type="entry name" value="ABC_TRANSPORTER_2"/>
    <property type="match status" value="1"/>
</dbReference>
<comment type="caution">
    <text evidence="4">The sequence shown here is derived from an EMBL/GenBank/DDBJ whole genome shotgun (WGS) entry which is preliminary data.</text>
</comment>
<reference evidence="4" key="1">
    <citation type="journal article" date="2014" name="Int. J. Syst. Evol. Microbiol.">
        <title>Complete genome sequence of Corynebacterium casei LMG S-19264T (=DSM 44701T), isolated from a smear-ripened cheese.</title>
        <authorList>
            <consortium name="US DOE Joint Genome Institute (JGI-PGF)"/>
            <person name="Walter F."/>
            <person name="Albersmeier A."/>
            <person name="Kalinowski J."/>
            <person name="Ruckert C."/>
        </authorList>
    </citation>
    <scope>NUCLEOTIDE SEQUENCE</scope>
    <source>
        <strain evidence="4">JCM 18487</strain>
    </source>
</reference>
<evidence type="ECO:0000313" key="4">
    <source>
        <dbReference type="EMBL" id="GGJ02668.1"/>
    </source>
</evidence>
<dbReference type="GO" id="GO:0005524">
    <property type="term" value="F:ATP binding"/>
    <property type="evidence" value="ECO:0007669"/>
    <property type="project" value="UniProtKB-KW"/>
</dbReference>
<dbReference type="InterPro" id="IPR017871">
    <property type="entry name" value="ABC_transporter-like_CS"/>
</dbReference>
<dbReference type="SUPFAM" id="SSF52540">
    <property type="entry name" value="P-loop containing nucleoside triphosphate hydrolases"/>
    <property type="match status" value="1"/>
</dbReference>
<dbReference type="RefSeq" id="WP_188881525.1">
    <property type="nucleotide sequence ID" value="NZ_BMOY01000011.1"/>
</dbReference>
<evidence type="ECO:0000256" key="2">
    <source>
        <dbReference type="ARBA" id="ARBA00022840"/>
    </source>
</evidence>
<evidence type="ECO:0000259" key="3">
    <source>
        <dbReference type="PROSITE" id="PS50893"/>
    </source>
</evidence>
<evidence type="ECO:0000256" key="1">
    <source>
        <dbReference type="ARBA" id="ARBA00022741"/>
    </source>
</evidence>
<evidence type="ECO:0000313" key="5">
    <source>
        <dbReference type="Proteomes" id="UP000637695"/>
    </source>
</evidence>
<dbReference type="Pfam" id="PF00005">
    <property type="entry name" value="ABC_tran"/>
    <property type="match status" value="1"/>
</dbReference>
<protein>
    <submittedName>
        <fullName evidence="4">ABC transporter ATP-binding protein</fullName>
    </submittedName>
</protein>